<dbReference type="Proteomes" id="UP000316726">
    <property type="component" value="Chromosome 16"/>
</dbReference>
<evidence type="ECO:0000256" key="1">
    <source>
        <dbReference type="SAM" id="SignalP"/>
    </source>
</evidence>
<sequence length="177" mass="18308">MAAAFATVVCVALATLLLGSTKAEQIEVKNSRGQSTWMEGSSYPEIKAQVGDELVFKWYGLHNVVLMASAPDDNCANIGKGTDLSGVVTGGEYKYLIKPTDFDENSGVSQLKFSCSVGSHCQNGQFLVVTLEGGTTNDNNPGSYPGGGDNSAAAHGYNGAGVTALLGSVLLLLAVIL</sequence>
<name>A0A5B8MXY2_9CHLO</name>
<dbReference type="AlphaFoldDB" id="A0A5B8MXY2"/>
<gene>
    <name evidence="2" type="ORF">A3770_16p77290</name>
</gene>
<keyword evidence="3" id="KW-1185">Reference proteome</keyword>
<keyword evidence="1" id="KW-0732">Signal</keyword>
<evidence type="ECO:0000313" key="2">
    <source>
        <dbReference type="EMBL" id="QDZ25211.1"/>
    </source>
</evidence>
<evidence type="ECO:0000313" key="3">
    <source>
        <dbReference type="Proteomes" id="UP000316726"/>
    </source>
</evidence>
<dbReference type="Gene3D" id="2.60.40.420">
    <property type="entry name" value="Cupredoxins - blue copper proteins"/>
    <property type="match status" value="1"/>
</dbReference>
<dbReference type="EMBL" id="CP031049">
    <property type="protein sequence ID" value="QDZ25211.1"/>
    <property type="molecule type" value="Genomic_DNA"/>
</dbReference>
<protein>
    <recommendedName>
        <fullName evidence="4">Phytocyanin domain-containing protein</fullName>
    </recommendedName>
</protein>
<reference evidence="2 3" key="1">
    <citation type="submission" date="2018-07" db="EMBL/GenBank/DDBJ databases">
        <title>The complete nuclear genome of the prasinophyte Chloropicon primus (CCMP1205).</title>
        <authorList>
            <person name="Pombert J.-F."/>
            <person name="Otis C."/>
            <person name="Turmel M."/>
            <person name="Lemieux C."/>
        </authorList>
    </citation>
    <scope>NUCLEOTIDE SEQUENCE [LARGE SCALE GENOMIC DNA]</scope>
    <source>
        <strain evidence="2 3">CCMP1205</strain>
    </source>
</reference>
<evidence type="ECO:0008006" key="4">
    <source>
        <dbReference type="Google" id="ProtNLM"/>
    </source>
</evidence>
<organism evidence="2 3">
    <name type="scientific">Chloropicon primus</name>
    <dbReference type="NCBI Taxonomy" id="1764295"/>
    <lineage>
        <taxon>Eukaryota</taxon>
        <taxon>Viridiplantae</taxon>
        <taxon>Chlorophyta</taxon>
        <taxon>Chloropicophyceae</taxon>
        <taxon>Chloropicales</taxon>
        <taxon>Chloropicaceae</taxon>
        <taxon>Chloropicon</taxon>
    </lineage>
</organism>
<dbReference type="InterPro" id="IPR008972">
    <property type="entry name" value="Cupredoxin"/>
</dbReference>
<proteinExistence type="predicted"/>
<accession>A0A5B8MXY2</accession>
<dbReference type="OrthoDB" id="2015260at2759"/>
<dbReference type="SUPFAM" id="SSF49503">
    <property type="entry name" value="Cupredoxins"/>
    <property type="match status" value="1"/>
</dbReference>
<feature type="signal peptide" evidence="1">
    <location>
        <begin position="1"/>
        <end position="23"/>
    </location>
</feature>
<feature type="chain" id="PRO_5022689947" description="Phytocyanin domain-containing protein" evidence="1">
    <location>
        <begin position="24"/>
        <end position="177"/>
    </location>
</feature>